<reference evidence="3 4" key="1">
    <citation type="submission" date="2023-05" db="EMBL/GenBank/DDBJ databases">
        <title>Streptantibioticus silvisoli sp. nov., acidotolerant actinomycetes 1 from pine litter.</title>
        <authorList>
            <person name="Swiecimska M."/>
            <person name="Golinska P."/>
            <person name="Sangal V."/>
            <person name="Wachnowicz B."/>
            <person name="Goodfellow M."/>
        </authorList>
    </citation>
    <scope>NUCLEOTIDE SEQUENCE</scope>
    <source>
        <strain evidence="3">SL13</strain>
        <strain evidence="2 4">SL54</strain>
    </source>
</reference>
<dbReference type="PANTHER" id="PTHR13847">
    <property type="entry name" value="SARCOSINE DEHYDROGENASE-RELATED"/>
    <property type="match status" value="1"/>
</dbReference>
<dbReference type="Proteomes" id="UP001156398">
    <property type="component" value="Unassembled WGS sequence"/>
</dbReference>
<evidence type="ECO:0000313" key="4">
    <source>
        <dbReference type="Proteomes" id="UP001156398"/>
    </source>
</evidence>
<dbReference type="AlphaFoldDB" id="A0AA90HC15"/>
<dbReference type="SUPFAM" id="SSF51905">
    <property type="entry name" value="FAD/NAD(P)-binding domain"/>
    <property type="match status" value="1"/>
</dbReference>
<dbReference type="InterPro" id="IPR036188">
    <property type="entry name" value="FAD/NAD-bd_sf"/>
</dbReference>
<evidence type="ECO:0000313" key="3">
    <source>
        <dbReference type="EMBL" id="MDI5972920.1"/>
    </source>
</evidence>
<dbReference type="GO" id="GO:0016491">
    <property type="term" value="F:oxidoreductase activity"/>
    <property type="evidence" value="ECO:0007669"/>
    <property type="project" value="UniProtKB-KW"/>
</dbReference>
<dbReference type="RefSeq" id="WP_271313001.1">
    <property type="nucleotide sequence ID" value="NZ_JAAGKO020000033.1"/>
</dbReference>
<sequence>MDPARALADATPEALWLEDPGRPAAAAALVGDESCDLLVVGGGYSGLWTALIAKERDPSRDVVLVEGKRVGWAASGRNGGFCAASITHGLGNGIDRWPDELARLEELGARNLDEIEAAVARYGIDCDFERTGEIDIATEPYQVDDLRELAGEASRYGVELDFLDRDAMRAEVDSPTFLAGLWDHDGVAMLHPAKLAWGLARACASLGVRIYENTRALRLAPNGAGMAVRTDYGRVFARHVALGSGVFPSLVKRVRPYVVPVYDYALATEPLTADQLDSVGWRNRAGLGDSANQFHYFRLTADNRVLWGGYDAIYPFGGRVAAEHDRRPQTYRLLAEQFFHCFPQLEGVRFSHAWGGAIDTCSRFSAFYGTAHRGRVGYAAGFTGLGVGATRFGAEVVLDLLSGERTERTELEMVRSKPLPFPPEPLAWAGIELTRRSLARADRNAGRRNLWLKTMDRLGLGFDS</sequence>
<keyword evidence="4" id="KW-1185">Reference proteome</keyword>
<proteinExistence type="predicted"/>
<feature type="domain" description="FAD dependent oxidoreductase" evidence="1">
    <location>
        <begin position="36"/>
        <end position="398"/>
    </location>
</feature>
<dbReference type="EC" id="1.-.-.-" evidence="3"/>
<dbReference type="EMBL" id="JABXJJ020000038">
    <property type="protein sequence ID" value="MDI5972920.1"/>
    <property type="molecule type" value="Genomic_DNA"/>
</dbReference>
<dbReference type="EMBL" id="JAAGKO020000033">
    <property type="protein sequence ID" value="MDI5965297.1"/>
    <property type="molecule type" value="Genomic_DNA"/>
</dbReference>
<gene>
    <name evidence="2" type="ORF">POF43_021655</name>
    <name evidence="3" type="ORF">POF50_026840</name>
</gene>
<evidence type="ECO:0000259" key="1">
    <source>
        <dbReference type="Pfam" id="PF01266"/>
    </source>
</evidence>
<protein>
    <submittedName>
        <fullName evidence="3">FAD-dependent oxidoreductase</fullName>
        <ecNumber evidence="3">1.-.-.-</ecNumber>
    </submittedName>
</protein>
<dbReference type="Gene3D" id="3.30.9.10">
    <property type="entry name" value="D-Amino Acid Oxidase, subunit A, domain 2"/>
    <property type="match status" value="1"/>
</dbReference>
<dbReference type="InterPro" id="IPR006076">
    <property type="entry name" value="FAD-dep_OxRdtase"/>
</dbReference>
<dbReference type="Gene3D" id="3.50.50.60">
    <property type="entry name" value="FAD/NAD(P)-binding domain"/>
    <property type="match status" value="1"/>
</dbReference>
<accession>A0AA90HC15</accession>
<dbReference type="GO" id="GO:0005737">
    <property type="term" value="C:cytoplasm"/>
    <property type="evidence" value="ECO:0007669"/>
    <property type="project" value="TreeGrafter"/>
</dbReference>
<name>A0AA90HC15_9ACTN</name>
<dbReference type="Pfam" id="PF01266">
    <property type="entry name" value="DAO"/>
    <property type="match status" value="1"/>
</dbReference>
<evidence type="ECO:0000313" key="2">
    <source>
        <dbReference type="EMBL" id="MDI5965297.1"/>
    </source>
</evidence>
<comment type="caution">
    <text evidence="3">The sequence shown here is derived from an EMBL/GenBank/DDBJ whole genome shotgun (WGS) entry which is preliminary data.</text>
</comment>
<organism evidence="3">
    <name type="scientific">Streptantibioticus silvisoli</name>
    <dbReference type="NCBI Taxonomy" id="2705255"/>
    <lineage>
        <taxon>Bacteria</taxon>
        <taxon>Bacillati</taxon>
        <taxon>Actinomycetota</taxon>
        <taxon>Actinomycetes</taxon>
        <taxon>Kitasatosporales</taxon>
        <taxon>Streptomycetaceae</taxon>
        <taxon>Streptantibioticus</taxon>
    </lineage>
</organism>
<keyword evidence="3" id="KW-0560">Oxidoreductase</keyword>
<dbReference type="PANTHER" id="PTHR13847:SF281">
    <property type="entry name" value="FAD DEPENDENT OXIDOREDUCTASE DOMAIN-CONTAINING PROTEIN"/>
    <property type="match status" value="1"/>
</dbReference>